<comment type="caution">
    <text evidence="3">The sequence shown here is derived from an EMBL/GenBank/DDBJ whole genome shotgun (WGS) entry which is preliminary data.</text>
</comment>
<evidence type="ECO:0000256" key="2">
    <source>
        <dbReference type="SAM" id="SignalP"/>
    </source>
</evidence>
<keyword evidence="2" id="KW-0732">Signal</keyword>
<evidence type="ECO:0008006" key="5">
    <source>
        <dbReference type="Google" id="ProtNLM"/>
    </source>
</evidence>
<keyword evidence="1" id="KW-0812">Transmembrane</keyword>
<keyword evidence="4" id="KW-1185">Reference proteome</keyword>
<evidence type="ECO:0000256" key="1">
    <source>
        <dbReference type="SAM" id="Phobius"/>
    </source>
</evidence>
<feature type="transmembrane region" description="Helical" evidence="1">
    <location>
        <begin position="221"/>
        <end position="242"/>
    </location>
</feature>
<dbReference type="InterPro" id="IPR019088">
    <property type="entry name" value="CHP02186-rel_TM"/>
</dbReference>
<accession>E1K183</accession>
<keyword evidence="1" id="KW-0472">Membrane</keyword>
<sequence precursor="true">MRRVLLVLTLCALLVPATAFAVEPPAVTVTPAAIRIGALYDGIALTVTGKAPAGAQVAVRLSGEPDTFHMKQKGKALGVLWMNLAKVTFTGAPKVFLIAASAGLPEASLDHLGIPGLAERITVDATSPDKAGLIKEFLHYQRSEKLYKDHAGTVTFGPEADGMRPFTAVLHVPSRLSPGTYSVEAFAVKDKAETALGETDVTASFVGVPAFMANMAFNHGLLFGIMASIIAIIGGFVIGQLCSGSKSGAH</sequence>
<dbReference type="eggNOG" id="ENOG50315WQ">
    <property type="taxonomic scope" value="Bacteria"/>
</dbReference>
<gene>
    <name evidence="3" type="ORF">DesfrDRAFT_3633</name>
</gene>
<dbReference type="EMBL" id="AECZ01000037">
    <property type="protein sequence ID" value="EFL49643.1"/>
    <property type="molecule type" value="Genomic_DNA"/>
</dbReference>
<dbReference type="AlphaFoldDB" id="E1K183"/>
<dbReference type="RefSeq" id="WP_005996304.1">
    <property type="nucleotide sequence ID" value="NZ_AECZ01000037.1"/>
</dbReference>
<protein>
    <recommendedName>
        <fullName evidence="5">Transmembrane protein</fullName>
    </recommendedName>
</protein>
<dbReference type="Proteomes" id="UP000006250">
    <property type="component" value="Unassembled WGS sequence"/>
</dbReference>
<proteinExistence type="predicted"/>
<reference evidence="3 4" key="1">
    <citation type="submission" date="2010-08" db="EMBL/GenBank/DDBJ databases">
        <title>The draft genome of Desulfovibrio fructosovorans JJ.</title>
        <authorList>
            <consortium name="US DOE Joint Genome Institute (JGI-PGF)"/>
            <person name="Lucas S."/>
            <person name="Copeland A."/>
            <person name="Lapidus A."/>
            <person name="Cheng J.-F."/>
            <person name="Bruce D."/>
            <person name="Goodwin L."/>
            <person name="Pitluck S."/>
            <person name="Land M.L."/>
            <person name="Hauser L."/>
            <person name="Chang Y.-J."/>
            <person name="Jeffries C."/>
            <person name="Wall J.D."/>
            <person name="Stahl D.A."/>
            <person name="Arkin A.P."/>
            <person name="Dehal P."/>
            <person name="Stolyar S.M."/>
            <person name="Hazen T.C."/>
            <person name="Woyke T.J."/>
        </authorList>
    </citation>
    <scope>NUCLEOTIDE SEQUENCE [LARGE SCALE GENOMIC DNA]</scope>
    <source>
        <strain evidence="3 4">JJ</strain>
    </source>
</reference>
<evidence type="ECO:0000313" key="4">
    <source>
        <dbReference type="Proteomes" id="UP000006250"/>
    </source>
</evidence>
<dbReference type="Pfam" id="PF09608">
    <property type="entry name" value="Alph_Pro_TM"/>
    <property type="match status" value="1"/>
</dbReference>
<organism evidence="3 4">
    <name type="scientific">Solidesulfovibrio fructosivorans JJ]</name>
    <dbReference type="NCBI Taxonomy" id="596151"/>
    <lineage>
        <taxon>Bacteria</taxon>
        <taxon>Pseudomonadati</taxon>
        <taxon>Thermodesulfobacteriota</taxon>
        <taxon>Desulfovibrionia</taxon>
        <taxon>Desulfovibrionales</taxon>
        <taxon>Desulfovibrionaceae</taxon>
        <taxon>Solidesulfovibrio</taxon>
    </lineage>
</organism>
<keyword evidence="1" id="KW-1133">Transmembrane helix</keyword>
<name>E1K183_SOLFR</name>
<feature type="chain" id="PRO_5003148091" description="Transmembrane protein" evidence="2">
    <location>
        <begin position="22"/>
        <end position="250"/>
    </location>
</feature>
<dbReference type="STRING" id="596151.DesfrDRAFT_3633"/>
<dbReference type="OrthoDB" id="5452990at2"/>
<evidence type="ECO:0000313" key="3">
    <source>
        <dbReference type="EMBL" id="EFL49643.1"/>
    </source>
</evidence>
<feature type="signal peptide" evidence="2">
    <location>
        <begin position="1"/>
        <end position="21"/>
    </location>
</feature>